<keyword evidence="3 6" id="KW-0812">Transmembrane</keyword>
<dbReference type="EMBL" id="WSSB01000003">
    <property type="protein sequence ID" value="MXR36308.1"/>
    <property type="molecule type" value="Genomic_DNA"/>
</dbReference>
<evidence type="ECO:0000313" key="7">
    <source>
        <dbReference type="EMBL" id="MXR36308.1"/>
    </source>
</evidence>
<dbReference type="CDD" id="cd16914">
    <property type="entry name" value="EcfT"/>
    <property type="match status" value="1"/>
</dbReference>
<dbReference type="RefSeq" id="WP_160795262.1">
    <property type="nucleotide sequence ID" value="NZ_WSSB01000003.1"/>
</dbReference>
<feature type="transmembrane region" description="Helical" evidence="6">
    <location>
        <begin position="50"/>
        <end position="69"/>
    </location>
</feature>
<evidence type="ECO:0000256" key="5">
    <source>
        <dbReference type="ARBA" id="ARBA00023136"/>
    </source>
</evidence>
<evidence type="ECO:0000256" key="1">
    <source>
        <dbReference type="ARBA" id="ARBA00004141"/>
    </source>
</evidence>
<protein>
    <recommendedName>
        <fullName evidence="9">Energy-coupling factor transporter transmembrane protein EcfT</fullName>
    </recommendedName>
</protein>
<feature type="transmembrane region" description="Helical" evidence="6">
    <location>
        <begin position="20"/>
        <end position="38"/>
    </location>
</feature>
<evidence type="ECO:0000313" key="8">
    <source>
        <dbReference type="Proteomes" id="UP000467214"/>
    </source>
</evidence>
<feature type="transmembrane region" description="Helical" evidence="6">
    <location>
        <begin position="81"/>
        <end position="105"/>
    </location>
</feature>
<keyword evidence="4 6" id="KW-1133">Transmembrane helix</keyword>
<dbReference type="Pfam" id="PF02361">
    <property type="entry name" value="CbiQ"/>
    <property type="match status" value="1"/>
</dbReference>
<evidence type="ECO:0000256" key="6">
    <source>
        <dbReference type="SAM" id="Phobius"/>
    </source>
</evidence>
<evidence type="ECO:0000256" key="4">
    <source>
        <dbReference type="ARBA" id="ARBA00022989"/>
    </source>
</evidence>
<name>A0A845BM82_9NEIS</name>
<dbReference type="InterPro" id="IPR003339">
    <property type="entry name" value="ABC/ECF_trnsptr_transmembrane"/>
</dbReference>
<evidence type="ECO:0000256" key="3">
    <source>
        <dbReference type="ARBA" id="ARBA00022692"/>
    </source>
</evidence>
<dbReference type="GO" id="GO:0005886">
    <property type="term" value="C:plasma membrane"/>
    <property type="evidence" value="ECO:0007669"/>
    <property type="project" value="UniProtKB-ARBA"/>
</dbReference>
<keyword evidence="8" id="KW-1185">Reference proteome</keyword>
<comment type="caution">
    <text evidence="7">The sequence shown here is derived from an EMBL/GenBank/DDBJ whole genome shotgun (WGS) entry which is preliminary data.</text>
</comment>
<dbReference type="AlphaFoldDB" id="A0A845BM82"/>
<comment type="subcellular location">
    <subcellularLocation>
        <location evidence="1">Membrane</location>
        <topology evidence="1">Multi-pass membrane protein</topology>
    </subcellularLocation>
</comment>
<reference evidence="7 8" key="1">
    <citation type="submission" date="2019-12" db="EMBL/GenBank/DDBJ databases">
        <title>Neisseriaceae gen. nov. sp. Genome sequencing and assembly.</title>
        <authorList>
            <person name="Liu Z."/>
            <person name="Li A."/>
        </authorList>
    </citation>
    <scope>NUCLEOTIDE SEQUENCE [LARGE SCALE GENOMIC DNA]</scope>
    <source>
        <strain evidence="7 8">B2N2-7</strain>
    </source>
</reference>
<dbReference type="Proteomes" id="UP000467214">
    <property type="component" value="Unassembled WGS sequence"/>
</dbReference>
<comment type="similarity">
    <text evidence="2">Belongs to the CbiQ family.</text>
</comment>
<accession>A0A845BM82</accession>
<organism evidence="7 8">
    <name type="scientific">Craterilacuibacter sinensis</name>
    <dbReference type="NCBI Taxonomy" id="2686017"/>
    <lineage>
        <taxon>Bacteria</taxon>
        <taxon>Pseudomonadati</taxon>
        <taxon>Pseudomonadota</taxon>
        <taxon>Betaproteobacteria</taxon>
        <taxon>Neisseriales</taxon>
        <taxon>Neisseriaceae</taxon>
        <taxon>Craterilacuibacter</taxon>
    </lineage>
</organism>
<sequence length="235" mass="25535">MHPFTGLALLLPLGLLAMRIDLPSLLAVALALLLVALGMRPLGGARLRQWALVLLPLALGLTLVHGRYLDSWLGQVVDNRQAALLAALRLWLRVAIVLAAALLWLSSITTASLTRALFASRLPPGVAYLLASPLLLSEQLKARLAAVSEAQAARGVDVAAPFFRRWRSLLALAAPLVVWTLSDVGERAAALDARAFRSRLRRTTLDAPQPAIWERWLWYGCALLALVLAGSLLWR</sequence>
<evidence type="ECO:0000256" key="2">
    <source>
        <dbReference type="ARBA" id="ARBA00008564"/>
    </source>
</evidence>
<proteinExistence type="inferred from homology"/>
<gene>
    <name evidence="7" type="ORF">GQF02_04885</name>
</gene>
<evidence type="ECO:0008006" key="9">
    <source>
        <dbReference type="Google" id="ProtNLM"/>
    </source>
</evidence>
<keyword evidence="5 6" id="KW-0472">Membrane</keyword>
<feature type="transmembrane region" description="Helical" evidence="6">
    <location>
        <begin position="216"/>
        <end position="234"/>
    </location>
</feature>